<dbReference type="Proteomes" id="UP000183413">
    <property type="component" value="Unassembled WGS sequence"/>
</dbReference>
<feature type="transmembrane region" description="Helical" evidence="1">
    <location>
        <begin position="64"/>
        <end position="82"/>
    </location>
</feature>
<dbReference type="InterPro" id="IPR021215">
    <property type="entry name" value="DUF2752"/>
</dbReference>
<dbReference type="EMBL" id="FOVH01000021">
    <property type="protein sequence ID" value="SFQ02844.1"/>
    <property type="molecule type" value="Genomic_DNA"/>
</dbReference>
<keyword evidence="1" id="KW-1133">Transmembrane helix</keyword>
<accession>A0A1I5V5M9</accession>
<evidence type="ECO:0008006" key="4">
    <source>
        <dbReference type="Google" id="ProtNLM"/>
    </source>
</evidence>
<dbReference type="AlphaFoldDB" id="A0A1I5V5M9"/>
<organism evidence="2 3">
    <name type="scientific">Actinomadura madurae</name>
    <dbReference type="NCBI Taxonomy" id="1993"/>
    <lineage>
        <taxon>Bacteria</taxon>
        <taxon>Bacillati</taxon>
        <taxon>Actinomycetota</taxon>
        <taxon>Actinomycetes</taxon>
        <taxon>Streptosporangiales</taxon>
        <taxon>Thermomonosporaceae</taxon>
        <taxon>Actinomadura</taxon>
    </lineage>
</organism>
<dbReference type="eggNOG" id="ENOG5033A4V">
    <property type="taxonomic scope" value="Bacteria"/>
</dbReference>
<protein>
    <recommendedName>
        <fullName evidence="4">DUF2752 domain-containing protein</fullName>
    </recommendedName>
</protein>
<evidence type="ECO:0000313" key="2">
    <source>
        <dbReference type="EMBL" id="SFQ02844.1"/>
    </source>
</evidence>
<dbReference type="InParanoid" id="A0A1I5V5M9"/>
<keyword evidence="1" id="KW-0472">Membrane</keyword>
<sequence>MGGAPGTAPAGTPEGVLGGIVSRTLTAARHGPLGVVLRVAAMATAAIGAAWIHRVNDPGVLCPLRAFTGIPCPMCGGTTVFIEFGSGRPAQAVLANPVALAGAVVVAAAPLGLGGRWWALQPKTRAWMLGTALAGAELWQLVRFGVLRV</sequence>
<name>A0A1I5V5M9_9ACTN</name>
<feature type="transmembrane region" description="Helical" evidence="1">
    <location>
        <begin position="94"/>
        <end position="114"/>
    </location>
</feature>
<dbReference type="STRING" id="1993.SAMN04489713_1213"/>
<keyword evidence="3" id="KW-1185">Reference proteome</keyword>
<keyword evidence="1" id="KW-0812">Transmembrane</keyword>
<dbReference type="Pfam" id="PF10825">
    <property type="entry name" value="DUF2752"/>
    <property type="match status" value="1"/>
</dbReference>
<evidence type="ECO:0000313" key="3">
    <source>
        <dbReference type="Proteomes" id="UP000183413"/>
    </source>
</evidence>
<gene>
    <name evidence="2" type="ORF">SAMN04489713_1213</name>
</gene>
<proteinExistence type="predicted"/>
<reference evidence="2 3" key="1">
    <citation type="submission" date="2016-10" db="EMBL/GenBank/DDBJ databases">
        <authorList>
            <person name="de Groot N.N."/>
        </authorList>
    </citation>
    <scope>NUCLEOTIDE SEQUENCE [LARGE SCALE GENOMIC DNA]</scope>
    <source>
        <strain evidence="2 3">DSM 43067</strain>
    </source>
</reference>
<feature type="transmembrane region" description="Helical" evidence="1">
    <location>
        <begin position="33"/>
        <end position="52"/>
    </location>
</feature>
<evidence type="ECO:0000256" key="1">
    <source>
        <dbReference type="SAM" id="Phobius"/>
    </source>
</evidence>